<dbReference type="EMBL" id="JAHUTI010061077">
    <property type="protein sequence ID" value="MED6252240.1"/>
    <property type="molecule type" value="Genomic_DNA"/>
</dbReference>
<gene>
    <name evidence="2" type="primary">EXOC3L1_2</name>
    <name evidence="2" type="ORF">ATANTOWER_008848</name>
</gene>
<keyword evidence="3" id="KW-1185">Reference proteome</keyword>
<reference evidence="2 3" key="1">
    <citation type="submission" date="2021-07" db="EMBL/GenBank/DDBJ databases">
        <authorList>
            <person name="Palmer J.M."/>
        </authorList>
    </citation>
    <scope>NUCLEOTIDE SEQUENCE [LARGE SCALE GENOMIC DNA]</scope>
    <source>
        <strain evidence="2 3">AT_MEX2019</strain>
        <tissue evidence="2">Muscle</tissue>
    </source>
</reference>
<comment type="similarity">
    <text evidence="1">Belongs to the SEC6 family.</text>
</comment>
<dbReference type="Gene3D" id="1.10.357.70">
    <property type="entry name" value="Exocyst complex component Sec6, C-terminal domain"/>
    <property type="match status" value="1"/>
</dbReference>
<accession>A0ABU7BRL1</accession>
<dbReference type="InterPro" id="IPR010326">
    <property type="entry name" value="EXOC3/Sec6"/>
</dbReference>
<evidence type="ECO:0000313" key="3">
    <source>
        <dbReference type="Proteomes" id="UP001345963"/>
    </source>
</evidence>
<proteinExistence type="inferred from homology"/>
<dbReference type="PANTHER" id="PTHR21292">
    <property type="entry name" value="EXOCYST COMPLEX COMPONENT SEC6-RELATED"/>
    <property type="match status" value="1"/>
</dbReference>
<evidence type="ECO:0000256" key="1">
    <source>
        <dbReference type="ARBA" id="ARBA00009447"/>
    </source>
</evidence>
<dbReference type="InterPro" id="IPR042532">
    <property type="entry name" value="EXOC3/Sec6_C"/>
</dbReference>
<name>A0ABU7BRL1_9TELE</name>
<organism evidence="2 3">
    <name type="scientific">Ataeniobius toweri</name>
    <dbReference type="NCBI Taxonomy" id="208326"/>
    <lineage>
        <taxon>Eukaryota</taxon>
        <taxon>Metazoa</taxon>
        <taxon>Chordata</taxon>
        <taxon>Craniata</taxon>
        <taxon>Vertebrata</taxon>
        <taxon>Euteleostomi</taxon>
        <taxon>Actinopterygii</taxon>
        <taxon>Neopterygii</taxon>
        <taxon>Teleostei</taxon>
        <taxon>Neoteleostei</taxon>
        <taxon>Acanthomorphata</taxon>
        <taxon>Ovalentaria</taxon>
        <taxon>Atherinomorphae</taxon>
        <taxon>Cyprinodontiformes</taxon>
        <taxon>Goodeidae</taxon>
        <taxon>Ataeniobius</taxon>
    </lineage>
</organism>
<sequence>MLEENTRVALMIGESLRDQTIQMGLYEIENLLNRFREALVEFGKEHRRDRTNNKNKFYLHYLLASISNCIILKKSTESLQQQQSSRSAGQFSRTPPNPLAALDRAVRRACRLVMDQLLLELQPFLPCLLTRPWLVQGDPVPKLCSVLESHLDLYGRVRPPCWQRLQEEAQWLMVVEYVRALMQKKLVCRSSEERRQLAQQMLQDDQLFREVFHSLQESEVSVPEVNPLALLPVLADFIRLKDPGMLTLEISGLAAKYPDISEEHVSVLLDVRGDVSRDIRGAVLDLLEQSAPPLPAGYRPIFTDILVPPSTMAFCLPTAKCA</sequence>
<dbReference type="PANTHER" id="PTHR21292:SF12">
    <property type="entry name" value="EXOCYST COMPLEX COMPONENT 3-LIKE PROTEIN"/>
    <property type="match status" value="1"/>
</dbReference>
<dbReference type="Pfam" id="PF06046">
    <property type="entry name" value="Sec6"/>
    <property type="match status" value="1"/>
</dbReference>
<comment type="caution">
    <text evidence="2">The sequence shown here is derived from an EMBL/GenBank/DDBJ whole genome shotgun (WGS) entry which is preliminary data.</text>
</comment>
<evidence type="ECO:0000313" key="2">
    <source>
        <dbReference type="EMBL" id="MED6252240.1"/>
    </source>
</evidence>
<dbReference type="Proteomes" id="UP001345963">
    <property type="component" value="Unassembled WGS sequence"/>
</dbReference>
<protein>
    <submittedName>
        <fullName evidence="2">Exocyst complex component 3-like protein</fullName>
    </submittedName>
</protein>